<keyword evidence="6" id="KW-0902">Two-component regulatory system</keyword>
<dbReference type="PANTHER" id="PTHR43711">
    <property type="entry name" value="TWO-COMPONENT HISTIDINE KINASE"/>
    <property type="match status" value="1"/>
</dbReference>
<evidence type="ECO:0000256" key="4">
    <source>
        <dbReference type="ARBA" id="ARBA00022679"/>
    </source>
</evidence>
<accession>A0ABX0I4F9</accession>
<comment type="caution">
    <text evidence="8">The sequence shown here is derived from an EMBL/GenBank/DDBJ whole genome shotgun (WGS) entry which is preliminary data.</text>
</comment>
<evidence type="ECO:0000256" key="5">
    <source>
        <dbReference type="ARBA" id="ARBA00022777"/>
    </source>
</evidence>
<dbReference type="InterPro" id="IPR036097">
    <property type="entry name" value="HisK_dim/P_sf"/>
</dbReference>
<dbReference type="InterPro" id="IPR029016">
    <property type="entry name" value="GAF-like_dom_sf"/>
</dbReference>
<dbReference type="PROSITE" id="PS50109">
    <property type="entry name" value="HIS_KIN"/>
    <property type="match status" value="1"/>
</dbReference>
<dbReference type="EMBL" id="JAAJBT010000002">
    <property type="protein sequence ID" value="NHM01616.1"/>
    <property type="molecule type" value="Genomic_DNA"/>
</dbReference>
<evidence type="ECO:0000313" key="9">
    <source>
        <dbReference type="Proteomes" id="UP000800984"/>
    </source>
</evidence>
<dbReference type="InterPro" id="IPR050736">
    <property type="entry name" value="Sensor_HK_Regulatory"/>
</dbReference>
<evidence type="ECO:0000313" key="8">
    <source>
        <dbReference type="EMBL" id="NHM01616.1"/>
    </source>
</evidence>
<gene>
    <name evidence="8" type="ORF">G4D72_05765</name>
</gene>
<dbReference type="CDD" id="cd00082">
    <property type="entry name" value="HisKA"/>
    <property type="match status" value="1"/>
</dbReference>
<reference evidence="8 9" key="1">
    <citation type="submission" date="2020-02" db="EMBL/GenBank/DDBJ databases">
        <authorList>
            <person name="Chen W.-M."/>
        </authorList>
    </citation>
    <scope>NUCLEOTIDE SEQUENCE [LARGE SCALE GENOMIC DNA]</scope>
    <source>
        <strain evidence="8 9">KDG-16</strain>
    </source>
</reference>
<dbReference type="Gene3D" id="1.10.287.130">
    <property type="match status" value="1"/>
</dbReference>
<evidence type="ECO:0000256" key="3">
    <source>
        <dbReference type="ARBA" id="ARBA00022553"/>
    </source>
</evidence>
<dbReference type="CDD" id="cd00075">
    <property type="entry name" value="HATPase"/>
    <property type="match status" value="1"/>
</dbReference>
<dbReference type="SUPFAM" id="SSF55781">
    <property type="entry name" value="GAF domain-like"/>
    <property type="match status" value="1"/>
</dbReference>
<dbReference type="Proteomes" id="UP000800984">
    <property type="component" value="Unassembled WGS sequence"/>
</dbReference>
<evidence type="ECO:0000256" key="1">
    <source>
        <dbReference type="ARBA" id="ARBA00000085"/>
    </source>
</evidence>
<evidence type="ECO:0000256" key="6">
    <source>
        <dbReference type="ARBA" id="ARBA00023012"/>
    </source>
</evidence>
<dbReference type="PRINTS" id="PR00344">
    <property type="entry name" value="BCTRLSENSOR"/>
</dbReference>
<dbReference type="SUPFAM" id="SSF47384">
    <property type="entry name" value="Homodimeric domain of signal transducing histidine kinase"/>
    <property type="match status" value="1"/>
</dbReference>
<dbReference type="PANTHER" id="PTHR43711:SF26">
    <property type="entry name" value="SENSOR HISTIDINE KINASE RCSC"/>
    <property type="match status" value="1"/>
</dbReference>
<keyword evidence="4" id="KW-0808">Transferase</keyword>
<dbReference type="EC" id="2.7.13.3" evidence="2"/>
<feature type="domain" description="Histidine kinase" evidence="7">
    <location>
        <begin position="184"/>
        <end position="394"/>
    </location>
</feature>
<evidence type="ECO:0000256" key="2">
    <source>
        <dbReference type="ARBA" id="ARBA00012438"/>
    </source>
</evidence>
<dbReference type="InterPro" id="IPR036890">
    <property type="entry name" value="HATPase_C_sf"/>
</dbReference>
<dbReference type="InterPro" id="IPR003594">
    <property type="entry name" value="HATPase_dom"/>
</dbReference>
<dbReference type="GO" id="GO:0016301">
    <property type="term" value="F:kinase activity"/>
    <property type="evidence" value="ECO:0007669"/>
    <property type="project" value="UniProtKB-KW"/>
</dbReference>
<dbReference type="RefSeq" id="WP_166076675.1">
    <property type="nucleotide sequence ID" value="NZ_JAAJBT010000002.1"/>
</dbReference>
<keyword evidence="9" id="KW-1185">Reference proteome</keyword>
<keyword evidence="5 8" id="KW-0418">Kinase</keyword>
<name>A0ABX0I4F9_9FLAO</name>
<dbReference type="SMART" id="SM00388">
    <property type="entry name" value="HisKA"/>
    <property type="match status" value="1"/>
</dbReference>
<dbReference type="SUPFAM" id="SSF55874">
    <property type="entry name" value="ATPase domain of HSP90 chaperone/DNA topoisomerase II/histidine kinase"/>
    <property type="match status" value="1"/>
</dbReference>
<dbReference type="InterPro" id="IPR003661">
    <property type="entry name" value="HisK_dim/P_dom"/>
</dbReference>
<dbReference type="InterPro" id="IPR005467">
    <property type="entry name" value="His_kinase_dom"/>
</dbReference>
<organism evidence="8 9">
    <name type="scientific">Flavobacterium difficile</name>
    <dbReference type="NCBI Taxonomy" id="2709659"/>
    <lineage>
        <taxon>Bacteria</taxon>
        <taxon>Pseudomonadati</taxon>
        <taxon>Bacteroidota</taxon>
        <taxon>Flavobacteriia</taxon>
        <taxon>Flavobacteriales</taxon>
        <taxon>Flavobacteriaceae</taxon>
        <taxon>Flavobacterium</taxon>
    </lineage>
</organism>
<dbReference type="InterPro" id="IPR004358">
    <property type="entry name" value="Sig_transdc_His_kin-like_C"/>
</dbReference>
<sequence>MIKFTEEQRLNIVDKYSLFDSEPELEYDNITFLASKVCNTPISTITLVDENRQWFKSKIGFTHNENPKNLSFCALSLSKNQDVLVVPNLMQDDEFSEIGKLNGLEKDGFYASVTLYNENKIPLGTLCVIDYESKTLDQDQIKALKILGKQVEELFKLRLKNIELQKNFEELSIKHQQLKKFSNTISHDLQTPINNIISLISLINEEDVKEETIISEYLNLVVTSSQQLKDYVNKLLSYYTSDTINVNKTPFRLADLVSEISQIVNSNNEAEIITEFDKNLEIISDKTALSQILINIISNGIKYNTTPKPIIKITNNIINHKSTISITDNGIGIDSKNFDAIFENNITLSQKDRYGNYGTGLGLSIVKNLTDKIDFDINIASEVGKGTTFTLVEK</sequence>
<dbReference type="Gene3D" id="3.30.565.10">
    <property type="entry name" value="Histidine kinase-like ATPase, C-terminal domain"/>
    <property type="match status" value="1"/>
</dbReference>
<dbReference type="Pfam" id="PF00512">
    <property type="entry name" value="HisKA"/>
    <property type="match status" value="1"/>
</dbReference>
<comment type="catalytic activity">
    <reaction evidence="1">
        <text>ATP + protein L-histidine = ADP + protein N-phospho-L-histidine.</text>
        <dbReference type="EC" id="2.7.13.3"/>
    </reaction>
</comment>
<proteinExistence type="predicted"/>
<protein>
    <recommendedName>
        <fullName evidence="2">histidine kinase</fullName>
        <ecNumber evidence="2">2.7.13.3</ecNumber>
    </recommendedName>
</protein>
<keyword evidence="3" id="KW-0597">Phosphoprotein</keyword>
<evidence type="ECO:0000259" key="7">
    <source>
        <dbReference type="PROSITE" id="PS50109"/>
    </source>
</evidence>
<dbReference type="Pfam" id="PF02518">
    <property type="entry name" value="HATPase_c"/>
    <property type="match status" value="1"/>
</dbReference>
<dbReference type="Gene3D" id="3.30.450.40">
    <property type="match status" value="1"/>
</dbReference>
<dbReference type="SMART" id="SM00387">
    <property type="entry name" value="HATPase_c"/>
    <property type="match status" value="1"/>
</dbReference>